<feature type="compositionally biased region" description="Basic and acidic residues" evidence="1">
    <location>
        <begin position="37"/>
        <end position="48"/>
    </location>
</feature>
<sequence length="244" mass="27381">MDTQAFLSPSSCPFRSSQEDEDFVVAETQSFILQTRDCQDNTPEDHSKPPNRAFGPESSGDENERTSVENESNLEATQDYGEVEEPARCSVTSEIEDQVDLALEATQAYISEPSDSEDKTDEDERKDTATQPLDFPVSSTLTMMETQPMSVFEEEECLDEENPFCSGLQVKARPQNEIQEREEPEEDEPQARTLSKALSIAETQPMHASDNEESDEEDLIPGPRRGKAQPLQPVDEADRALHKF</sequence>
<feature type="region of interest" description="Disordered" evidence="1">
    <location>
        <begin position="157"/>
        <end position="244"/>
    </location>
</feature>
<protein>
    <submittedName>
        <fullName evidence="2">Uncharacterized protein</fullName>
    </submittedName>
</protein>
<keyword evidence="3" id="KW-1185">Reference proteome</keyword>
<evidence type="ECO:0000313" key="2">
    <source>
        <dbReference type="EMBL" id="KAE8288992.1"/>
    </source>
</evidence>
<name>A0A6G0ICN3_LARCR</name>
<proteinExistence type="predicted"/>
<dbReference type="EMBL" id="REGW02000012">
    <property type="protein sequence ID" value="KAE8288992.1"/>
    <property type="molecule type" value="Genomic_DNA"/>
</dbReference>
<dbReference type="Proteomes" id="UP000424527">
    <property type="component" value="Unassembled WGS sequence"/>
</dbReference>
<evidence type="ECO:0000256" key="1">
    <source>
        <dbReference type="SAM" id="MobiDB-lite"/>
    </source>
</evidence>
<feature type="region of interest" description="Disordered" evidence="1">
    <location>
        <begin position="1"/>
        <end position="141"/>
    </location>
</feature>
<dbReference type="AlphaFoldDB" id="A0A6G0ICN3"/>
<evidence type="ECO:0000313" key="3">
    <source>
        <dbReference type="Proteomes" id="UP000424527"/>
    </source>
</evidence>
<comment type="caution">
    <text evidence="2">The sequence shown here is derived from an EMBL/GenBank/DDBJ whole genome shotgun (WGS) entry which is preliminary data.</text>
</comment>
<feature type="compositionally biased region" description="Polar residues" evidence="1">
    <location>
        <begin position="1"/>
        <end position="16"/>
    </location>
</feature>
<organism evidence="2 3">
    <name type="scientific">Larimichthys crocea</name>
    <name type="common">Large yellow croaker</name>
    <name type="synonym">Pseudosciaena crocea</name>
    <dbReference type="NCBI Taxonomy" id="215358"/>
    <lineage>
        <taxon>Eukaryota</taxon>
        <taxon>Metazoa</taxon>
        <taxon>Chordata</taxon>
        <taxon>Craniata</taxon>
        <taxon>Vertebrata</taxon>
        <taxon>Euteleostomi</taxon>
        <taxon>Actinopterygii</taxon>
        <taxon>Neopterygii</taxon>
        <taxon>Teleostei</taxon>
        <taxon>Neoteleostei</taxon>
        <taxon>Acanthomorphata</taxon>
        <taxon>Eupercaria</taxon>
        <taxon>Sciaenidae</taxon>
        <taxon>Larimichthys</taxon>
    </lineage>
</organism>
<reference evidence="2 3" key="1">
    <citation type="submission" date="2019-07" db="EMBL/GenBank/DDBJ databases">
        <title>Chromosome genome assembly for large yellow croaker.</title>
        <authorList>
            <person name="Xiao S."/>
        </authorList>
    </citation>
    <scope>NUCLEOTIDE SEQUENCE [LARGE SCALE GENOMIC DNA]</scope>
    <source>
        <strain evidence="2">JMULYC20181020</strain>
        <tissue evidence="2">Muscle</tissue>
    </source>
</reference>
<gene>
    <name evidence="2" type="ORF">D5F01_LYC12870</name>
</gene>
<accession>A0A6G0ICN3</accession>